<sequence length="120" mass="14214">MALHGVWQLKKLVVRWCDWGGSSRGIRDFIQSQLPTFKQQNPQLEVFTVMKRGKHPHLRGYYRNKEVRFADCRNLDSEDILLQAIRLRNSLGTEVRKLKNRHETKNRSVQGTWNTDVRIL</sequence>
<dbReference type="PANTHER" id="PTHR21396">
    <property type="entry name" value="39S RIBOSOMAL PROTEIN L43"/>
    <property type="match status" value="1"/>
</dbReference>
<dbReference type="SMART" id="SM00916">
    <property type="entry name" value="L51_S25_CI-B8"/>
    <property type="match status" value="1"/>
</dbReference>
<evidence type="ECO:0000256" key="3">
    <source>
        <dbReference type="ARBA" id="ARBA00022980"/>
    </source>
</evidence>
<name>A0A0C9S2Y2_9CONI</name>
<keyword evidence="4" id="KW-0496">Mitochondrion</keyword>
<keyword evidence="5" id="KW-0687">Ribonucleoprotein</keyword>
<organism evidence="8">
    <name type="scientific">Wollemia nobilis</name>
    <dbReference type="NCBI Taxonomy" id="56998"/>
    <lineage>
        <taxon>Eukaryota</taxon>
        <taxon>Viridiplantae</taxon>
        <taxon>Streptophyta</taxon>
        <taxon>Embryophyta</taxon>
        <taxon>Tracheophyta</taxon>
        <taxon>Spermatophyta</taxon>
        <taxon>Pinopsida</taxon>
        <taxon>Pinidae</taxon>
        <taxon>Conifers II</taxon>
        <taxon>Araucariales</taxon>
        <taxon>Araucariaceae</taxon>
        <taxon>Wollemia</taxon>
    </lineage>
</organism>
<dbReference type="EMBL" id="GCHU01016375">
    <property type="protein sequence ID" value="JAG86282.1"/>
    <property type="molecule type" value="Transcribed_RNA"/>
</dbReference>
<proteinExistence type="inferred from homology"/>
<dbReference type="GO" id="GO:0003735">
    <property type="term" value="F:structural constituent of ribosome"/>
    <property type="evidence" value="ECO:0007669"/>
    <property type="project" value="InterPro"/>
</dbReference>
<evidence type="ECO:0000259" key="7">
    <source>
        <dbReference type="SMART" id="SM00916"/>
    </source>
</evidence>
<dbReference type="PANTHER" id="PTHR21396:SF2">
    <property type="entry name" value="LARGE RIBOSOMAL SUBUNIT PROTEIN ML43"/>
    <property type="match status" value="1"/>
</dbReference>
<feature type="domain" description="Ribosomal protein/NADH dehydrogenase" evidence="7">
    <location>
        <begin position="18"/>
        <end position="91"/>
    </location>
</feature>
<evidence type="ECO:0000256" key="6">
    <source>
        <dbReference type="ARBA" id="ARBA00035188"/>
    </source>
</evidence>
<dbReference type="Pfam" id="PF05047">
    <property type="entry name" value="L51_S25_CI-B8"/>
    <property type="match status" value="1"/>
</dbReference>
<dbReference type="GO" id="GO:0005762">
    <property type="term" value="C:mitochondrial large ribosomal subunit"/>
    <property type="evidence" value="ECO:0007669"/>
    <property type="project" value="TreeGrafter"/>
</dbReference>
<dbReference type="InterPro" id="IPR036249">
    <property type="entry name" value="Thioredoxin-like_sf"/>
</dbReference>
<dbReference type="AlphaFoldDB" id="A0A0C9S2Y2"/>
<dbReference type="Gene3D" id="3.40.30.10">
    <property type="entry name" value="Glutaredoxin"/>
    <property type="match status" value="1"/>
</dbReference>
<evidence type="ECO:0000256" key="1">
    <source>
        <dbReference type="ARBA" id="ARBA00004173"/>
    </source>
</evidence>
<evidence type="ECO:0000256" key="4">
    <source>
        <dbReference type="ARBA" id="ARBA00023128"/>
    </source>
</evidence>
<evidence type="ECO:0000256" key="2">
    <source>
        <dbReference type="ARBA" id="ARBA00006073"/>
    </source>
</evidence>
<dbReference type="InterPro" id="IPR007741">
    <property type="entry name" value="Ribosomal_mL43/mS25/NADH_DH"/>
</dbReference>
<comment type="subcellular location">
    <subcellularLocation>
        <location evidence="1">Mitochondrion</location>
    </subcellularLocation>
</comment>
<protein>
    <recommendedName>
        <fullName evidence="6">Large ribosomal subunit protein mL43</fullName>
    </recommendedName>
</protein>
<reference evidence="8" key="1">
    <citation type="submission" date="2015-02" db="EMBL/GenBank/DDBJ databases">
        <title>A transcriptome of Wollemia nobilis - a relic of Gondwana.</title>
        <authorList>
            <person name="Chia J.Y."/>
            <person name="Leong Y.S."/>
            <person name="Abdul Karim S."/>
            <person name="Wan Azmi N."/>
            <person name="Hercus R."/>
            <person name="Croft L."/>
        </authorList>
    </citation>
    <scope>NUCLEOTIDE SEQUENCE</scope>
    <source>
        <strain evidence="8">MaeBrown</strain>
        <tissue evidence="8">Leaf</tissue>
    </source>
</reference>
<keyword evidence="3" id="KW-0689">Ribosomal protein</keyword>
<dbReference type="SUPFAM" id="SSF52833">
    <property type="entry name" value="Thioredoxin-like"/>
    <property type="match status" value="1"/>
</dbReference>
<accession>A0A0C9S2Y2</accession>
<evidence type="ECO:0000313" key="8">
    <source>
        <dbReference type="EMBL" id="JAG86282.1"/>
    </source>
</evidence>
<dbReference type="GO" id="GO:0032543">
    <property type="term" value="P:mitochondrial translation"/>
    <property type="evidence" value="ECO:0007669"/>
    <property type="project" value="InterPro"/>
</dbReference>
<evidence type="ECO:0000256" key="5">
    <source>
        <dbReference type="ARBA" id="ARBA00023274"/>
    </source>
</evidence>
<dbReference type="FunFam" id="3.40.30.10:FF:000175">
    <property type="entry name" value="54S ribosomal protein L51, mitochondrial"/>
    <property type="match status" value="1"/>
</dbReference>
<dbReference type="InterPro" id="IPR039927">
    <property type="entry name" value="Ribosomal_mL43"/>
</dbReference>
<comment type="similarity">
    <text evidence="2">Belongs to the mitochondrion-specific ribosomal protein mL43 family.</text>
</comment>